<protein>
    <recommendedName>
        <fullName evidence="11">4-hydroxybenzoate polyprenyltransferase</fullName>
        <ecNumber evidence="11">2.5.1.39</ecNumber>
    </recommendedName>
</protein>
<evidence type="ECO:0000256" key="11">
    <source>
        <dbReference type="ARBA" id="ARBA00034524"/>
    </source>
</evidence>
<dbReference type="Gene3D" id="1.10.357.140">
    <property type="entry name" value="UbiA prenyltransferase"/>
    <property type="match status" value="1"/>
</dbReference>
<dbReference type="FunFam" id="1.10.357.140:FF:000008">
    <property type="entry name" value="4-hydroxybenzoate octaprenyltransferase"/>
    <property type="match status" value="1"/>
</dbReference>
<feature type="transmembrane region" description="Helical" evidence="12">
    <location>
        <begin position="300"/>
        <end position="321"/>
    </location>
</feature>
<keyword evidence="6 13" id="KW-0808">Transferase</keyword>
<dbReference type="NCBIfam" id="NF009515">
    <property type="entry name" value="PRK12874.1"/>
    <property type="match status" value="1"/>
</dbReference>
<comment type="subcellular location">
    <subcellularLocation>
        <location evidence="2">Membrane</location>
        <topology evidence="2">Multi-pass membrane protein</topology>
    </subcellularLocation>
</comment>
<feature type="transmembrane region" description="Helical" evidence="12">
    <location>
        <begin position="126"/>
        <end position="146"/>
    </location>
</feature>
<dbReference type="EC" id="2.5.1.39" evidence="11"/>
<feature type="transmembrane region" description="Helical" evidence="12">
    <location>
        <begin position="50"/>
        <end position="69"/>
    </location>
</feature>
<keyword evidence="10 12" id="KW-0472">Membrane</keyword>
<evidence type="ECO:0000256" key="9">
    <source>
        <dbReference type="ARBA" id="ARBA00022989"/>
    </source>
</evidence>
<keyword evidence="8 12" id="KW-0812">Transmembrane</keyword>
<feature type="transmembrane region" description="Helical" evidence="12">
    <location>
        <begin position="81"/>
        <end position="105"/>
    </location>
</feature>
<dbReference type="Pfam" id="PF01040">
    <property type="entry name" value="UbiA"/>
    <property type="match status" value="1"/>
</dbReference>
<feature type="transmembrane region" description="Helical" evidence="12">
    <location>
        <begin position="12"/>
        <end position="29"/>
    </location>
</feature>
<dbReference type="EMBL" id="ACYG01000009">
    <property type="protein sequence ID" value="EEV18658.1"/>
    <property type="molecule type" value="Genomic_DNA"/>
</dbReference>
<evidence type="ECO:0000256" key="2">
    <source>
        <dbReference type="ARBA" id="ARBA00004141"/>
    </source>
</evidence>
<evidence type="ECO:0000256" key="3">
    <source>
        <dbReference type="ARBA" id="ARBA00005985"/>
    </source>
</evidence>
<dbReference type="InterPro" id="IPR044878">
    <property type="entry name" value="UbiA_sf"/>
</dbReference>
<keyword evidence="9 12" id="KW-1133">Transmembrane helix</keyword>
<proteinExistence type="inferred from homology"/>
<keyword evidence="7" id="KW-0831">Ubiquinone biosynthesis</keyword>
<dbReference type="GO" id="GO:0006744">
    <property type="term" value="P:ubiquinone biosynthetic process"/>
    <property type="evidence" value="ECO:0007669"/>
    <property type="project" value="UniProtKB-KW"/>
</dbReference>
<dbReference type="GO" id="GO:0008412">
    <property type="term" value="F:4-hydroxybenzoate polyprenyltransferase activity"/>
    <property type="evidence" value="ECO:0007669"/>
    <property type="project" value="UniProtKB-EC"/>
</dbReference>
<name>C8PF30_9BACT</name>
<comment type="caution">
    <text evidence="13">The sequence shown here is derived from an EMBL/GenBank/DDBJ whole genome shotgun (WGS) entry which is preliminary data.</text>
</comment>
<dbReference type="eggNOG" id="COG0382">
    <property type="taxonomic scope" value="Bacteria"/>
</dbReference>
<gene>
    <name evidence="13" type="ORF">CAMGR0001_2671</name>
</gene>
<evidence type="ECO:0000256" key="8">
    <source>
        <dbReference type="ARBA" id="ARBA00022692"/>
    </source>
</evidence>
<feature type="transmembrane region" description="Helical" evidence="12">
    <location>
        <begin position="177"/>
        <end position="196"/>
    </location>
</feature>
<dbReference type="FunFam" id="1.20.120.1780:FF:000001">
    <property type="entry name" value="4-hydroxybenzoate octaprenyltransferase"/>
    <property type="match status" value="1"/>
</dbReference>
<evidence type="ECO:0000313" key="14">
    <source>
        <dbReference type="Proteomes" id="UP000005709"/>
    </source>
</evidence>
<sequence>MAQGVSFRKFFVQIISNLELFLLFFDTMVPKIRGEMAKFKEILSDINELIVFKHSVFALPFIFTAMITASKLQNGSVWFGWKLLFLGILCAVSARSFAMALNRYLDEDIDRANPRCASRPSVDGRIGRGNLLLFIIANAVVFIAISALINPLALKLSMPILAALGGYSYFKRFSETAHLMLGFCLGLAPIAGAIAVSGTIPLWSVLLCFGVVFWVGGFDVLYSLQDMEFDRTAGLYSIPALYGKEASMFISKIFHAVAVLFWLLFCAAANLGFFAYLGVAACATILYFEHRIVRSDFSKIDRAFFTLNGYLGIAFFAFIFVNLF</sequence>
<dbReference type="Proteomes" id="UP000005709">
    <property type="component" value="Unassembled WGS sequence"/>
</dbReference>
<dbReference type="InterPro" id="IPR000537">
    <property type="entry name" value="UbiA_prenyltransferase"/>
</dbReference>
<organism evidence="13 14">
    <name type="scientific">Campylobacter gracilis RM3268</name>
    <dbReference type="NCBI Taxonomy" id="553220"/>
    <lineage>
        <taxon>Bacteria</taxon>
        <taxon>Pseudomonadati</taxon>
        <taxon>Campylobacterota</taxon>
        <taxon>Epsilonproteobacteria</taxon>
        <taxon>Campylobacterales</taxon>
        <taxon>Campylobacteraceae</taxon>
        <taxon>Campylobacter</taxon>
    </lineage>
</organism>
<keyword evidence="14" id="KW-1185">Reference proteome</keyword>
<dbReference type="InterPro" id="IPR039653">
    <property type="entry name" value="Prenyltransferase"/>
</dbReference>
<evidence type="ECO:0000313" key="13">
    <source>
        <dbReference type="EMBL" id="EEV18658.1"/>
    </source>
</evidence>
<evidence type="ECO:0000256" key="7">
    <source>
        <dbReference type="ARBA" id="ARBA00022688"/>
    </source>
</evidence>
<dbReference type="NCBIfam" id="NF041585">
    <property type="entry name" value="MqnP_Cj_Hp"/>
    <property type="match status" value="1"/>
</dbReference>
<keyword evidence="4" id="KW-1003">Cell membrane</keyword>
<dbReference type="GO" id="GO:0005886">
    <property type="term" value="C:plasma membrane"/>
    <property type="evidence" value="ECO:0007669"/>
    <property type="project" value="TreeGrafter"/>
</dbReference>
<evidence type="ECO:0000256" key="1">
    <source>
        <dbReference type="ARBA" id="ARBA00001946"/>
    </source>
</evidence>
<dbReference type="STRING" id="824.CGRAC_0326"/>
<feature type="transmembrane region" description="Helical" evidence="12">
    <location>
        <begin position="202"/>
        <end position="224"/>
    </location>
</feature>
<accession>C8PF30</accession>
<evidence type="ECO:0000256" key="12">
    <source>
        <dbReference type="SAM" id="Phobius"/>
    </source>
</evidence>
<dbReference type="AlphaFoldDB" id="C8PF30"/>
<dbReference type="Gene3D" id="1.20.120.1780">
    <property type="entry name" value="UbiA prenyltransferase"/>
    <property type="match status" value="1"/>
</dbReference>
<keyword evidence="5" id="KW-0997">Cell inner membrane</keyword>
<feature type="transmembrane region" description="Helical" evidence="12">
    <location>
        <begin position="271"/>
        <end position="288"/>
    </location>
</feature>
<dbReference type="CDD" id="cd13959">
    <property type="entry name" value="PT_UbiA_COQ2"/>
    <property type="match status" value="1"/>
</dbReference>
<reference evidence="13 14" key="1">
    <citation type="submission" date="2009-07" db="EMBL/GenBank/DDBJ databases">
        <authorList>
            <person name="Madupu R."/>
            <person name="Sebastian Y."/>
            <person name="Durkin A.S."/>
            <person name="Torralba M."/>
            <person name="Methe B."/>
            <person name="Sutton G.G."/>
            <person name="Strausberg R.L."/>
            <person name="Nelson K.E."/>
        </authorList>
    </citation>
    <scope>NUCLEOTIDE SEQUENCE [LARGE SCALE GENOMIC DNA]</scope>
    <source>
        <strain evidence="13 14">RM3268</strain>
    </source>
</reference>
<comment type="similarity">
    <text evidence="3">Belongs to the UbiA prenyltransferase family.</text>
</comment>
<dbReference type="NCBIfam" id="TIGR01475">
    <property type="entry name" value="ubiA_other"/>
    <property type="match status" value="1"/>
</dbReference>
<dbReference type="PANTHER" id="PTHR11048">
    <property type="entry name" value="PRENYLTRANSFERASES"/>
    <property type="match status" value="1"/>
</dbReference>
<evidence type="ECO:0000256" key="6">
    <source>
        <dbReference type="ARBA" id="ARBA00022679"/>
    </source>
</evidence>
<dbReference type="PANTHER" id="PTHR11048:SF28">
    <property type="entry name" value="4-HYDROXYBENZOATE POLYPRENYLTRANSFERASE, MITOCHONDRIAL"/>
    <property type="match status" value="1"/>
</dbReference>
<dbReference type="InterPro" id="IPR006371">
    <property type="entry name" value="Polyprenyltransferase_UbiA-li"/>
</dbReference>
<evidence type="ECO:0000256" key="4">
    <source>
        <dbReference type="ARBA" id="ARBA00022475"/>
    </source>
</evidence>
<comment type="cofactor">
    <cofactor evidence="1">
        <name>Mg(2+)</name>
        <dbReference type="ChEBI" id="CHEBI:18420"/>
    </cofactor>
</comment>
<evidence type="ECO:0000256" key="10">
    <source>
        <dbReference type="ARBA" id="ARBA00023136"/>
    </source>
</evidence>
<evidence type="ECO:0000256" key="5">
    <source>
        <dbReference type="ARBA" id="ARBA00022519"/>
    </source>
</evidence>